<evidence type="ECO:0000313" key="1">
    <source>
        <dbReference type="EMBL" id="ELP90133.1"/>
    </source>
</evidence>
<reference evidence="1 2" key="1">
    <citation type="submission" date="2012-10" db="EMBL/GenBank/DDBJ databases">
        <authorList>
            <person name="Zafar N."/>
            <person name="Inman J."/>
            <person name="Hall N."/>
            <person name="Lorenzi H."/>
            <person name="Caler E."/>
        </authorList>
    </citation>
    <scope>NUCLEOTIDE SEQUENCE [LARGE SCALE GENOMIC DNA]</scope>
    <source>
        <strain evidence="1 2">IP1</strain>
    </source>
</reference>
<organism evidence="1 2">
    <name type="scientific">Entamoeba invadens IP1</name>
    <dbReference type="NCBI Taxonomy" id="370355"/>
    <lineage>
        <taxon>Eukaryota</taxon>
        <taxon>Amoebozoa</taxon>
        <taxon>Evosea</taxon>
        <taxon>Archamoebae</taxon>
        <taxon>Mastigamoebida</taxon>
        <taxon>Entamoebidae</taxon>
        <taxon>Entamoeba</taxon>
    </lineage>
</organism>
<dbReference type="AlphaFoldDB" id="A0A0A1U6U0"/>
<protein>
    <submittedName>
        <fullName evidence="1">Uncharacterized protein</fullName>
    </submittedName>
</protein>
<gene>
    <name evidence="1" type="ORF">EIN_405570</name>
</gene>
<accession>A0A0A1U6U0</accession>
<dbReference type="Proteomes" id="UP000014680">
    <property type="component" value="Unassembled WGS sequence"/>
</dbReference>
<dbReference type="GeneID" id="14889041"/>
<sequence length="640" mass="71868">MSGIKTKAQARLFLHSDVLILPDVLCGVIEFEAVRVCVLKAIFVDLTGYTVNGIDSHFQIPFPATVGKPYKATVDNSQNRAYAKFWGVEQKIFGDNMANGNVFYEVAPGKHLFPFSIPIKNFPISVGDPSNCQSLNYTASGRVLINYQEPVKTNSLNYYIMFNREMKYQLGIPKQFVTAPNAELDMDISLSATSVRIGDTIHLKAHLLNRSSSTASTHLRLIVEFQASVPVTLKDFKFGDVSGKGFFSKKGQNEKTFEEDILISGGLFPTSDHPSALVRYSLLFTAKAKMQYQLVCPIMISSQPPENPQILVDALNKYAVNYADRTNTFNSVFSGHFNPFPVSPLTSPIEQVSLIDQTAEHFSVDHIQRTTSLNPGVQDEQPPFPYPSWRSVVLPQGFVMFYYMNEWCFINLSNNQVSYVDPRPPEQRLPLYATDNDAYEFVVKVNAVRGIPLMEQKEPTLSFTLNDYIEVDTQKGQKQLTFKLEQGLEPHIVGSDIVLSGFTKNRMNAIVKVSQQHTFSETIYGYLDLDFLHIPSGVEITDWFQLVGDGEEAIGIGEVNVTIGVRSRVNPQLVPVCVSCVSAINKMWYPSGKLLQTAMKNEEKMGAKMRKGRALIPQFDYEVYTPFNLPPKNTYLRLIN</sequence>
<name>A0A0A1U6U0_ENTIV</name>
<dbReference type="EMBL" id="KB206537">
    <property type="protein sequence ID" value="ELP90133.1"/>
    <property type="molecule type" value="Genomic_DNA"/>
</dbReference>
<dbReference type="KEGG" id="eiv:EIN_405570"/>
<proteinExistence type="predicted"/>
<keyword evidence="2" id="KW-1185">Reference proteome</keyword>
<evidence type="ECO:0000313" key="2">
    <source>
        <dbReference type="Proteomes" id="UP000014680"/>
    </source>
</evidence>
<dbReference type="VEuPathDB" id="AmoebaDB:EIN_405570"/>
<dbReference type="OrthoDB" id="25650at2759"/>
<dbReference type="RefSeq" id="XP_004256904.1">
    <property type="nucleotide sequence ID" value="XM_004256856.1"/>
</dbReference>
<dbReference type="OMA" id="SSLTKMW"/>